<dbReference type="STRING" id="586411.SAMN05216187_1172"/>
<dbReference type="OrthoDB" id="7335480at2"/>
<dbReference type="EMBL" id="FNFI01000017">
    <property type="protein sequence ID" value="SDK75379.1"/>
    <property type="molecule type" value="Genomic_DNA"/>
</dbReference>
<dbReference type="InterPro" id="IPR029058">
    <property type="entry name" value="AB_hydrolase_fold"/>
</dbReference>
<evidence type="ECO:0000313" key="2">
    <source>
        <dbReference type="Proteomes" id="UP000242700"/>
    </source>
</evidence>
<reference evidence="2" key="1">
    <citation type="submission" date="2016-10" db="EMBL/GenBank/DDBJ databases">
        <authorList>
            <person name="Varghese N."/>
            <person name="Submissions S."/>
        </authorList>
    </citation>
    <scope>NUCLEOTIDE SEQUENCE [LARGE SCALE GENOMIC DNA]</scope>
    <source>
        <strain evidence="2">CGMCC 1.8911</strain>
    </source>
</reference>
<dbReference type="SUPFAM" id="SSF53474">
    <property type="entry name" value="alpha/beta-Hydrolases"/>
    <property type="match status" value="1"/>
</dbReference>
<dbReference type="RefSeq" id="WP_092600035.1">
    <property type="nucleotide sequence ID" value="NZ_FNFI01000017.1"/>
</dbReference>
<organism evidence="1 2">
    <name type="scientific">Jeotgalicoccus aerolatus</name>
    <dbReference type="NCBI Taxonomy" id="709510"/>
    <lineage>
        <taxon>Bacteria</taxon>
        <taxon>Bacillati</taxon>
        <taxon>Bacillota</taxon>
        <taxon>Bacilli</taxon>
        <taxon>Bacillales</taxon>
        <taxon>Staphylococcaceae</taxon>
        <taxon>Jeotgalicoccus</taxon>
    </lineage>
</organism>
<dbReference type="Gene3D" id="3.40.50.1820">
    <property type="entry name" value="alpha/beta hydrolase"/>
    <property type="match status" value="1"/>
</dbReference>
<dbReference type="Proteomes" id="UP000242700">
    <property type="component" value="Unassembled WGS sequence"/>
</dbReference>
<gene>
    <name evidence="1" type="ORF">SAMN05216187_1172</name>
</gene>
<evidence type="ECO:0000313" key="1">
    <source>
        <dbReference type="EMBL" id="SDK75379.1"/>
    </source>
</evidence>
<proteinExistence type="predicted"/>
<name>A0A1G9EGV5_9STAP</name>
<dbReference type="AlphaFoldDB" id="A0A1G9EGV5"/>
<sequence>MQTVEYSKINREVLFDNNNDEICILKNGIDYYFKLNLKDNHEKVVIFSNGAADRKKSELPIFMRHSWSDEINASCIYVDDRTIHNSNLMIGWGIGREDVHHLDEVGMIIRRILNRLDIKNSNTFYYGSSAGGMMSMILATKHKYTNAIVNNPQMITYNYLEGKPLAYIKNRFFQNYTQEEFIEKFKDRLSVPYLITQQNYIPRTLYILNKLSKIDYEEQFLPFTEEIEASGVNKTKIEYMLYNNKGLGHNPLPKERTIKIINAVLEGLF</sequence>
<protein>
    <submittedName>
        <fullName evidence="1">Uncharacterized protein</fullName>
    </submittedName>
</protein>
<accession>A0A1G9EGV5</accession>